<evidence type="ECO:0000313" key="3">
    <source>
        <dbReference type="Proteomes" id="UP001549257"/>
    </source>
</evidence>
<feature type="domain" description="HTH marR-type" evidence="1">
    <location>
        <begin position="28"/>
        <end position="132"/>
    </location>
</feature>
<evidence type="ECO:0000259" key="1">
    <source>
        <dbReference type="SMART" id="SM00347"/>
    </source>
</evidence>
<dbReference type="Gene3D" id="1.10.10.10">
    <property type="entry name" value="Winged helix-like DNA-binding domain superfamily/Winged helix DNA-binding domain"/>
    <property type="match status" value="1"/>
</dbReference>
<dbReference type="InterPro" id="IPR039422">
    <property type="entry name" value="MarR/SlyA-like"/>
</dbReference>
<dbReference type="InterPro" id="IPR000835">
    <property type="entry name" value="HTH_MarR-typ"/>
</dbReference>
<gene>
    <name evidence="2" type="ORF">ABIE21_001820</name>
</gene>
<organism evidence="2 3">
    <name type="scientific">Conyzicola nivalis</name>
    <dbReference type="NCBI Taxonomy" id="1477021"/>
    <lineage>
        <taxon>Bacteria</taxon>
        <taxon>Bacillati</taxon>
        <taxon>Actinomycetota</taxon>
        <taxon>Actinomycetes</taxon>
        <taxon>Micrococcales</taxon>
        <taxon>Microbacteriaceae</taxon>
        <taxon>Conyzicola</taxon>
    </lineage>
</organism>
<dbReference type="EMBL" id="JBEPSJ010000002">
    <property type="protein sequence ID" value="MET4582310.1"/>
    <property type="molecule type" value="Genomic_DNA"/>
</dbReference>
<dbReference type="PROSITE" id="PS00519">
    <property type="entry name" value="HTH_ASNC_1"/>
    <property type="match status" value="1"/>
</dbReference>
<dbReference type="SMART" id="SM00347">
    <property type="entry name" value="HTH_MARR"/>
    <property type="match status" value="1"/>
</dbReference>
<dbReference type="RefSeq" id="WP_354024505.1">
    <property type="nucleotide sequence ID" value="NZ_JBEPSJ010000002.1"/>
</dbReference>
<reference evidence="2 3" key="1">
    <citation type="submission" date="2024-06" db="EMBL/GenBank/DDBJ databases">
        <title>Sorghum-associated microbial communities from plants grown in Nebraska, USA.</title>
        <authorList>
            <person name="Schachtman D."/>
        </authorList>
    </citation>
    <scope>NUCLEOTIDE SEQUENCE [LARGE SCALE GENOMIC DNA]</scope>
    <source>
        <strain evidence="2 3">2857</strain>
    </source>
</reference>
<dbReference type="Proteomes" id="UP001549257">
    <property type="component" value="Unassembled WGS sequence"/>
</dbReference>
<protein>
    <submittedName>
        <fullName evidence="2">DNA-binding MarR family transcriptional regulator</fullName>
    </submittedName>
</protein>
<dbReference type="PANTHER" id="PTHR33164:SF43">
    <property type="entry name" value="HTH-TYPE TRANSCRIPTIONAL REPRESSOR YETL"/>
    <property type="match status" value="1"/>
</dbReference>
<evidence type="ECO:0000313" key="2">
    <source>
        <dbReference type="EMBL" id="MET4582310.1"/>
    </source>
</evidence>
<dbReference type="InterPro" id="IPR019885">
    <property type="entry name" value="Tscrpt_reg_HTH_AsnC-type_CS"/>
</dbReference>
<comment type="caution">
    <text evidence="2">The sequence shown here is derived from an EMBL/GenBank/DDBJ whole genome shotgun (WGS) entry which is preliminary data.</text>
</comment>
<dbReference type="InterPro" id="IPR036390">
    <property type="entry name" value="WH_DNA-bd_sf"/>
</dbReference>
<keyword evidence="2" id="KW-0238">DNA-binding</keyword>
<proteinExistence type="predicted"/>
<name>A0ABV2QMW5_9MICO</name>
<sequence length="162" mass="17453">MDQPDFTDSTAFKLHRATVLLDRIADDYLFSVHRIHYAPFLVLLMARVLGPTTQQAIARNLGVSRASVTQRVGVLQNIGLVAVTKSTTDSRANTVELTAEGTTLVEAAWLGLESHQDGVDFGVDEPLLAAQLDRLIDNALAIVNADATPTSTERAVDAGGRR</sequence>
<keyword evidence="3" id="KW-1185">Reference proteome</keyword>
<dbReference type="InterPro" id="IPR036388">
    <property type="entry name" value="WH-like_DNA-bd_sf"/>
</dbReference>
<dbReference type="Pfam" id="PF01047">
    <property type="entry name" value="MarR"/>
    <property type="match status" value="1"/>
</dbReference>
<dbReference type="PANTHER" id="PTHR33164">
    <property type="entry name" value="TRANSCRIPTIONAL REGULATOR, MARR FAMILY"/>
    <property type="match status" value="1"/>
</dbReference>
<accession>A0ABV2QMW5</accession>
<dbReference type="GO" id="GO:0003677">
    <property type="term" value="F:DNA binding"/>
    <property type="evidence" value="ECO:0007669"/>
    <property type="project" value="UniProtKB-KW"/>
</dbReference>
<dbReference type="SUPFAM" id="SSF46785">
    <property type="entry name" value="Winged helix' DNA-binding domain"/>
    <property type="match status" value="1"/>
</dbReference>